<dbReference type="Proteomes" id="UP000515152">
    <property type="component" value="Chromosome 11"/>
</dbReference>
<evidence type="ECO:0000313" key="20">
    <source>
        <dbReference type="Proteomes" id="UP000515152"/>
    </source>
</evidence>
<evidence type="ECO:0000256" key="5">
    <source>
        <dbReference type="ARBA" id="ARBA00022490"/>
    </source>
</evidence>
<dbReference type="RefSeq" id="XP_031432756.1">
    <property type="nucleotide sequence ID" value="XM_031576896.2"/>
</dbReference>
<reference evidence="21" key="1">
    <citation type="submission" date="2025-08" db="UniProtKB">
        <authorList>
            <consortium name="RefSeq"/>
        </authorList>
    </citation>
    <scope>IDENTIFICATION</scope>
</reference>
<evidence type="ECO:0000256" key="12">
    <source>
        <dbReference type="ARBA" id="ARBA00023136"/>
    </source>
</evidence>
<keyword evidence="6" id="KW-0132">Cell division</keyword>
<keyword evidence="14" id="KW-0131">Cell cycle</keyword>
<comment type="similarity">
    <text evidence="16">Belongs to the JTB family.</text>
</comment>
<keyword evidence="5" id="KW-0963">Cytoplasm</keyword>
<keyword evidence="10 19" id="KW-1133">Transmembrane helix</keyword>
<keyword evidence="20" id="KW-1185">Reference proteome</keyword>
<dbReference type="PANTHER" id="PTHR13041">
    <property type="entry name" value="JTB PROTEIN-RELATED"/>
    <property type="match status" value="1"/>
</dbReference>
<dbReference type="GO" id="GO:0005739">
    <property type="term" value="C:mitochondrion"/>
    <property type="evidence" value="ECO:0007669"/>
    <property type="project" value="UniProtKB-SubCell"/>
</dbReference>
<name>A0A6P8G8Q0_CLUHA</name>
<evidence type="ECO:0000256" key="1">
    <source>
        <dbReference type="ARBA" id="ARBA00004173"/>
    </source>
</evidence>
<dbReference type="Pfam" id="PF05439">
    <property type="entry name" value="JTB"/>
    <property type="match status" value="1"/>
</dbReference>
<dbReference type="GO" id="GO:0016020">
    <property type="term" value="C:membrane"/>
    <property type="evidence" value="ECO:0007669"/>
    <property type="project" value="UniProtKB-SubCell"/>
</dbReference>
<proteinExistence type="inferred from homology"/>
<evidence type="ECO:0000256" key="8">
    <source>
        <dbReference type="ARBA" id="ARBA00022729"/>
    </source>
</evidence>
<evidence type="ECO:0000256" key="13">
    <source>
        <dbReference type="ARBA" id="ARBA00023212"/>
    </source>
</evidence>
<evidence type="ECO:0000256" key="2">
    <source>
        <dbReference type="ARBA" id="ARBA00004186"/>
    </source>
</evidence>
<keyword evidence="11" id="KW-0496">Mitochondrion</keyword>
<dbReference type="PANTHER" id="PTHR13041:SF3">
    <property type="entry name" value="PROTEIN JTB"/>
    <property type="match status" value="1"/>
</dbReference>
<evidence type="ECO:0000256" key="16">
    <source>
        <dbReference type="ARBA" id="ARBA00060886"/>
    </source>
</evidence>
<keyword evidence="12 19" id="KW-0472">Membrane</keyword>
<evidence type="ECO:0000256" key="9">
    <source>
        <dbReference type="ARBA" id="ARBA00022776"/>
    </source>
</evidence>
<evidence type="ECO:0000256" key="7">
    <source>
        <dbReference type="ARBA" id="ARBA00022692"/>
    </source>
</evidence>
<dbReference type="Gene3D" id="3.30.720.220">
    <property type="match status" value="1"/>
</dbReference>
<evidence type="ECO:0000256" key="6">
    <source>
        <dbReference type="ARBA" id="ARBA00022618"/>
    </source>
</evidence>
<evidence type="ECO:0000313" key="21">
    <source>
        <dbReference type="RefSeq" id="XP_031432756.1"/>
    </source>
</evidence>
<evidence type="ECO:0000256" key="3">
    <source>
        <dbReference type="ARBA" id="ARBA00004300"/>
    </source>
</evidence>
<protein>
    <recommendedName>
        <fullName evidence="18">Protein JTB</fullName>
    </recommendedName>
</protein>
<evidence type="ECO:0000256" key="10">
    <source>
        <dbReference type="ARBA" id="ARBA00022989"/>
    </source>
</evidence>
<dbReference type="GeneID" id="116222504"/>
<feature type="transmembrane region" description="Helical" evidence="19">
    <location>
        <begin position="114"/>
        <end position="134"/>
    </location>
</feature>
<keyword evidence="13" id="KW-0206">Cytoskeleton</keyword>
<evidence type="ECO:0000256" key="17">
    <source>
        <dbReference type="ARBA" id="ARBA00063184"/>
    </source>
</evidence>
<dbReference type="GO" id="GO:0005819">
    <property type="term" value="C:spindle"/>
    <property type="evidence" value="ECO:0007669"/>
    <property type="project" value="UniProtKB-SubCell"/>
</dbReference>
<evidence type="ECO:0000256" key="11">
    <source>
        <dbReference type="ARBA" id="ARBA00023128"/>
    </source>
</evidence>
<dbReference type="OrthoDB" id="5971907at2759"/>
<evidence type="ECO:0000256" key="4">
    <source>
        <dbReference type="ARBA" id="ARBA00004479"/>
    </source>
</evidence>
<evidence type="ECO:0000256" key="18">
    <source>
        <dbReference type="ARBA" id="ARBA00068227"/>
    </source>
</evidence>
<dbReference type="GO" id="GO:0005813">
    <property type="term" value="C:centrosome"/>
    <property type="evidence" value="ECO:0007669"/>
    <property type="project" value="UniProtKB-SubCell"/>
</dbReference>
<dbReference type="FunFam" id="3.30.720.220:FF:000001">
    <property type="entry name" value="Jumping translocation breakpoint"/>
    <property type="match status" value="1"/>
</dbReference>
<organism evidence="20 21">
    <name type="scientific">Clupea harengus</name>
    <name type="common">Atlantic herring</name>
    <dbReference type="NCBI Taxonomy" id="7950"/>
    <lineage>
        <taxon>Eukaryota</taxon>
        <taxon>Metazoa</taxon>
        <taxon>Chordata</taxon>
        <taxon>Craniata</taxon>
        <taxon>Vertebrata</taxon>
        <taxon>Euteleostomi</taxon>
        <taxon>Actinopterygii</taxon>
        <taxon>Neopterygii</taxon>
        <taxon>Teleostei</taxon>
        <taxon>Clupei</taxon>
        <taxon>Clupeiformes</taxon>
        <taxon>Clupeoidei</taxon>
        <taxon>Clupeidae</taxon>
        <taxon>Clupea</taxon>
    </lineage>
</organism>
<comment type="subcellular location">
    <subcellularLocation>
        <location evidence="3">Cytoplasm</location>
        <location evidence="3">Cytoskeleton</location>
        <location evidence="3">Microtubule organizing center</location>
        <location evidence="3">Centrosome</location>
    </subcellularLocation>
    <subcellularLocation>
        <location evidence="2">Cytoplasm</location>
        <location evidence="2">Cytoskeleton</location>
        <location evidence="2">Spindle</location>
    </subcellularLocation>
    <subcellularLocation>
        <location evidence="4">Membrane</location>
        <topology evidence="4">Single-pass type I membrane protein</topology>
    </subcellularLocation>
    <subcellularLocation>
        <location evidence="1">Mitochondrion</location>
    </subcellularLocation>
</comment>
<comment type="function">
    <text evidence="15">Required for normal cytokinesis during mitosis. Plays a role in the regulation of cell proliferation. May be a component of the chromosomal passenger complex (CPC), a complex that acts as a key regulator of mitosis. The CPC complex has essential functions at the centromere in ensuring correct chromosome alignment and segregation and is required for chromatin-induced microtubule stabilization and spindle assembly. Increases AURKB activity. Inhibits apoptosis induced by TGFB1. Overexpression induces swelling of mitochondria and reduces mitochondrial membrane potential.</text>
</comment>
<keyword evidence="7 19" id="KW-0812">Transmembrane</keyword>
<comment type="subunit">
    <text evidence="17">Interacts with AURKA, AURKB, BIRC5 and INCENP. May be a component of the CPC at least composed of BIRC5/survivin, CDCA8/borealin, INCENP and AURKB/Aurora-B.</text>
</comment>
<evidence type="ECO:0000256" key="19">
    <source>
        <dbReference type="SAM" id="Phobius"/>
    </source>
</evidence>
<accession>A0A6P8G8Q0</accession>
<dbReference type="InterPro" id="IPR008657">
    <property type="entry name" value="JTB"/>
</dbReference>
<dbReference type="GO" id="GO:0030496">
    <property type="term" value="C:midbody"/>
    <property type="evidence" value="ECO:0007669"/>
    <property type="project" value="TreeGrafter"/>
</dbReference>
<keyword evidence="8" id="KW-0732">Signal</keyword>
<dbReference type="KEGG" id="char:116222504"/>
<dbReference type="AlphaFoldDB" id="A0A6P8G8Q0"/>
<evidence type="ECO:0000256" key="14">
    <source>
        <dbReference type="ARBA" id="ARBA00023306"/>
    </source>
</evidence>
<dbReference type="GO" id="GO:0000281">
    <property type="term" value="P:mitotic cytokinesis"/>
    <property type="evidence" value="ECO:0007669"/>
    <property type="project" value="TreeGrafter"/>
</dbReference>
<keyword evidence="9" id="KW-0498">Mitosis</keyword>
<gene>
    <name evidence="21" type="primary">LOC116222504</name>
</gene>
<evidence type="ECO:0000256" key="15">
    <source>
        <dbReference type="ARBA" id="ARBA00058368"/>
    </source>
</evidence>
<sequence>MLFGCGANTKEMGVPIEMSPKLSVCMVLLAVVSNRVLSATELGQHNSTELVPDGTSCWQKEEFEVLGECSPCDSIQSKWWPACHPTGYIEKVNCLKSNKNDFKSCHSAVREESLFWRFEAVMMGLTVFFVLVVVKRQQVLDRKASVRVWKQIQSSE</sequence>